<gene>
    <name evidence="1" type="ORF">HNQ71_000220</name>
</gene>
<sequence length="44" mass="4498">MGDDGLDPFLIIASDDASSITGTAIVVDGGQLLPEGNDFRLPPP</sequence>
<reference evidence="1 2" key="1">
    <citation type="submission" date="2020-08" db="EMBL/GenBank/DDBJ databases">
        <title>Genomic Encyclopedia of Type Strains, Phase IV (KMG-IV): sequencing the most valuable type-strain genomes for metagenomic binning, comparative biology and taxonomic classification.</title>
        <authorList>
            <person name="Goeker M."/>
        </authorList>
    </citation>
    <scope>NUCLEOTIDE SEQUENCE [LARGE SCALE GENOMIC DNA]</scope>
    <source>
        <strain evidence="1 2">DSM 100039</strain>
    </source>
</reference>
<dbReference type="EMBL" id="JACHEF010000001">
    <property type="protein sequence ID" value="MBB6407576.1"/>
    <property type="molecule type" value="Genomic_DNA"/>
</dbReference>
<dbReference type="Proteomes" id="UP000556329">
    <property type="component" value="Unassembled WGS sequence"/>
</dbReference>
<proteinExistence type="predicted"/>
<keyword evidence="2" id="KW-1185">Reference proteome</keyword>
<evidence type="ECO:0000313" key="2">
    <source>
        <dbReference type="Proteomes" id="UP000556329"/>
    </source>
</evidence>
<dbReference type="InterPro" id="IPR036291">
    <property type="entry name" value="NAD(P)-bd_dom_sf"/>
</dbReference>
<evidence type="ECO:0000313" key="1">
    <source>
        <dbReference type="EMBL" id="MBB6407576.1"/>
    </source>
</evidence>
<evidence type="ECO:0008006" key="3">
    <source>
        <dbReference type="Google" id="ProtNLM"/>
    </source>
</evidence>
<accession>A0A841NX81</accession>
<dbReference type="AlphaFoldDB" id="A0A841NX81"/>
<name>A0A841NX81_9HYPH</name>
<organism evidence="1 2">
    <name type="scientific">Mesorhizobium sangaii</name>
    <dbReference type="NCBI Taxonomy" id="505389"/>
    <lineage>
        <taxon>Bacteria</taxon>
        <taxon>Pseudomonadati</taxon>
        <taxon>Pseudomonadota</taxon>
        <taxon>Alphaproteobacteria</taxon>
        <taxon>Hyphomicrobiales</taxon>
        <taxon>Phyllobacteriaceae</taxon>
        <taxon>Mesorhizobium</taxon>
    </lineage>
</organism>
<dbReference type="SUPFAM" id="SSF51735">
    <property type="entry name" value="NAD(P)-binding Rossmann-fold domains"/>
    <property type="match status" value="1"/>
</dbReference>
<comment type="caution">
    <text evidence="1">The sequence shown here is derived from an EMBL/GenBank/DDBJ whole genome shotgun (WGS) entry which is preliminary data.</text>
</comment>
<protein>
    <recommendedName>
        <fullName evidence="3">Short-chain dehydrogenase/reductase SDR</fullName>
    </recommendedName>
</protein>